<dbReference type="InterPro" id="IPR012902">
    <property type="entry name" value="N_methyl_site"/>
</dbReference>
<evidence type="ECO:0000256" key="4">
    <source>
        <dbReference type="ARBA" id="ARBA00022481"/>
    </source>
</evidence>
<evidence type="ECO:0000256" key="1">
    <source>
        <dbReference type="ARBA" id="ARBA00004377"/>
    </source>
</evidence>
<dbReference type="EMBL" id="NMPM01000168">
    <property type="protein sequence ID" value="PAV24467.1"/>
    <property type="molecule type" value="Genomic_DNA"/>
</dbReference>
<feature type="domain" description="General secretion pathway GspH" evidence="12">
    <location>
        <begin position="54"/>
        <end position="159"/>
    </location>
</feature>
<name>A0A2A2HYZ1_9GAMM</name>
<evidence type="ECO:0000256" key="10">
    <source>
        <dbReference type="ARBA" id="ARBA00030775"/>
    </source>
</evidence>
<dbReference type="RefSeq" id="WP_095612422.1">
    <property type="nucleotide sequence ID" value="NZ_NMPM01000168.1"/>
</dbReference>
<evidence type="ECO:0000256" key="11">
    <source>
        <dbReference type="SAM" id="Phobius"/>
    </source>
</evidence>
<evidence type="ECO:0000256" key="3">
    <source>
        <dbReference type="ARBA" id="ARBA00022475"/>
    </source>
</evidence>
<proteinExistence type="inferred from homology"/>
<comment type="subcellular location">
    <subcellularLocation>
        <location evidence="1">Cell inner membrane</location>
        <topology evidence="1">Single-pass membrane protein</topology>
    </subcellularLocation>
</comment>
<reference evidence="13 14" key="1">
    <citation type="submission" date="2017-07" db="EMBL/GenBank/DDBJ databases">
        <title>Tamlnaduibacter salinus (Mi-7) genome sequencing.</title>
        <authorList>
            <person name="Verma A."/>
            <person name="Krishnamurthi S."/>
        </authorList>
    </citation>
    <scope>NUCLEOTIDE SEQUENCE [LARGE SCALE GENOMIC DNA]</scope>
    <source>
        <strain evidence="13 14">Mi-7</strain>
    </source>
</reference>
<evidence type="ECO:0000256" key="5">
    <source>
        <dbReference type="ARBA" id="ARBA00022519"/>
    </source>
</evidence>
<keyword evidence="14" id="KW-1185">Reference proteome</keyword>
<sequence>MTSGSPSGGTMFGKGNGFSLIELLVTIVVLSIVAAFAIPGFANLIGSTQLTSGTNSVVSSIRLARSEAVKRGDEVTWSTDAGMASGWCVHIGGATNDCSNPIRAFSGPDNLIYNPSANDLVFDHRGFLTPQSAQTITLRPQDCASGDDRFRTIRISPVGRTMIDDTGVCP</sequence>
<dbReference type="GO" id="GO:0015628">
    <property type="term" value="P:protein secretion by the type II secretion system"/>
    <property type="evidence" value="ECO:0007669"/>
    <property type="project" value="InterPro"/>
</dbReference>
<dbReference type="GO" id="GO:0015627">
    <property type="term" value="C:type II protein secretion system complex"/>
    <property type="evidence" value="ECO:0007669"/>
    <property type="project" value="InterPro"/>
</dbReference>
<evidence type="ECO:0000256" key="8">
    <source>
        <dbReference type="ARBA" id="ARBA00023136"/>
    </source>
</evidence>
<dbReference type="Gene3D" id="3.55.40.10">
    <property type="entry name" value="minor pseudopilin epsh domain"/>
    <property type="match status" value="1"/>
</dbReference>
<keyword evidence="4" id="KW-0488">Methylation</keyword>
<evidence type="ECO:0000256" key="2">
    <source>
        <dbReference type="ARBA" id="ARBA00021549"/>
    </source>
</evidence>
<accession>A0A2A2HYZ1</accession>
<dbReference type="GO" id="GO:0005886">
    <property type="term" value="C:plasma membrane"/>
    <property type="evidence" value="ECO:0007669"/>
    <property type="project" value="UniProtKB-SubCell"/>
</dbReference>
<dbReference type="InterPro" id="IPR022346">
    <property type="entry name" value="T2SS_GspH"/>
</dbReference>
<keyword evidence="3" id="KW-1003">Cell membrane</keyword>
<feature type="transmembrane region" description="Helical" evidence="11">
    <location>
        <begin position="20"/>
        <end position="42"/>
    </location>
</feature>
<protein>
    <recommendedName>
        <fullName evidence="2">Type II secretion system protein H</fullName>
    </recommendedName>
    <alternativeName>
        <fullName evidence="10">General secretion pathway protein H</fullName>
    </alternativeName>
</protein>
<keyword evidence="6 11" id="KW-0812">Transmembrane</keyword>
<organism evidence="13 14">
    <name type="scientific">Tamilnaduibacter salinus</name>
    <dbReference type="NCBI Taxonomy" id="1484056"/>
    <lineage>
        <taxon>Bacteria</taxon>
        <taxon>Pseudomonadati</taxon>
        <taxon>Pseudomonadota</taxon>
        <taxon>Gammaproteobacteria</taxon>
        <taxon>Pseudomonadales</taxon>
        <taxon>Marinobacteraceae</taxon>
        <taxon>Tamilnaduibacter</taxon>
    </lineage>
</organism>
<keyword evidence="8 11" id="KW-0472">Membrane</keyword>
<evidence type="ECO:0000256" key="9">
    <source>
        <dbReference type="ARBA" id="ARBA00025772"/>
    </source>
</evidence>
<comment type="similarity">
    <text evidence="9">Belongs to the GSP H family.</text>
</comment>
<dbReference type="InterPro" id="IPR045584">
    <property type="entry name" value="Pilin-like"/>
</dbReference>
<dbReference type="NCBIfam" id="TIGR02532">
    <property type="entry name" value="IV_pilin_GFxxxE"/>
    <property type="match status" value="1"/>
</dbReference>
<dbReference type="Proteomes" id="UP000218332">
    <property type="component" value="Unassembled WGS sequence"/>
</dbReference>
<dbReference type="Pfam" id="PF12019">
    <property type="entry name" value="GspH"/>
    <property type="match status" value="1"/>
</dbReference>
<evidence type="ECO:0000256" key="7">
    <source>
        <dbReference type="ARBA" id="ARBA00022989"/>
    </source>
</evidence>
<evidence type="ECO:0000256" key="6">
    <source>
        <dbReference type="ARBA" id="ARBA00022692"/>
    </source>
</evidence>
<evidence type="ECO:0000313" key="13">
    <source>
        <dbReference type="EMBL" id="PAV24467.1"/>
    </source>
</evidence>
<keyword evidence="7 11" id="KW-1133">Transmembrane helix</keyword>
<dbReference type="SUPFAM" id="SSF54523">
    <property type="entry name" value="Pili subunits"/>
    <property type="match status" value="1"/>
</dbReference>
<evidence type="ECO:0000313" key="14">
    <source>
        <dbReference type="Proteomes" id="UP000218332"/>
    </source>
</evidence>
<dbReference type="AlphaFoldDB" id="A0A2A2HYZ1"/>
<evidence type="ECO:0000259" key="12">
    <source>
        <dbReference type="Pfam" id="PF12019"/>
    </source>
</evidence>
<comment type="caution">
    <text evidence="13">The sequence shown here is derived from an EMBL/GenBank/DDBJ whole genome shotgun (WGS) entry which is preliminary data.</text>
</comment>
<gene>
    <name evidence="13" type="ORF">CF392_16125</name>
</gene>
<keyword evidence="5" id="KW-0997">Cell inner membrane</keyword>
<dbReference type="Pfam" id="PF07963">
    <property type="entry name" value="N_methyl"/>
    <property type="match status" value="1"/>
</dbReference>